<evidence type="ECO:0008006" key="3">
    <source>
        <dbReference type="Google" id="ProtNLM"/>
    </source>
</evidence>
<dbReference type="Gene3D" id="3.40.960.10">
    <property type="entry name" value="VSR Endonuclease"/>
    <property type="match status" value="1"/>
</dbReference>
<dbReference type="EMBL" id="JABZGF010000200">
    <property type="protein sequence ID" value="MBF0966780.1"/>
    <property type="molecule type" value="Genomic_DNA"/>
</dbReference>
<proteinExistence type="predicted"/>
<evidence type="ECO:0000313" key="2">
    <source>
        <dbReference type="Proteomes" id="UP000759246"/>
    </source>
</evidence>
<protein>
    <recommendedName>
        <fullName evidence="3">DUF559 domain-containing protein</fullName>
    </recommendedName>
</protein>
<dbReference type="Proteomes" id="UP000759246">
    <property type="component" value="Unassembled WGS sequence"/>
</dbReference>
<accession>A0A929RPL7</accession>
<evidence type="ECO:0000313" key="1">
    <source>
        <dbReference type="EMBL" id="MBF0966780.1"/>
    </source>
</evidence>
<name>A0A929RPL7_9ACTO</name>
<gene>
    <name evidence="1" type="ORF">HXK09_06450</name>
</gene>
<organism evidence="1 2">
    <name type="scientific">Actinomyces bouchesdurhonensis</name>
    <dbReference type="NCBI Taxonomy" id="1852361"/>
    <lineage>
        <taxon>Bacteria</taxon>
        <taxon>Bacillati</taxon>
        <taxon>Actinomycetota</taxon>
        <taxon>Actinomycetes</taxon>
        <taxon>Actinomycetales</taxon>
        <taxon>Actinomycetaceae</taxon>
        <taxon>Actinomyces</taxon>
    </lineage>
</organism>
<dbReference type="AlphaFoldDB" id="A0A929RPL7"/>
<comment type="caution">
    <text evidence="1">The sequence shown here is derived from an EMBL/GenBank/DDBJ whole genome shotgun (WGS) entry which is preliminary data.</text>
</comment>
<sequence>MVVEHPYDALVRSALHDEPLESFVLGCMALNAWSQFSMFHQDECRRRAEEIRTELIARLERAGHVRGYRRAHAVLKTIDPGCANPAEAALLWLVRSTCPFTAKTQVHIGVRGHHYYIDILIEDLHLIIEFDGVAKLGESRVELEQAKREWVLRDQNLRDAGWQVIRVSWPDYDDWEQLRIRLSRVLGPINPAPDCRFLWKLPTQRCDGPLRRFYSRTPRMGRKHADR</sequence>
<reference evidence="1" key="1">
    <citation type="submission" date="2020-04" db="EMBL/GenBank/DDBJ databases">
        <title>Deep metagenomics examines the oral microbiome during advanced dental caries in children, revealing novel taxa and co-occurrences with host molecules.</title>
        <authorList>
            <person name="Baker J.L."/>
            <person name="Morton J.T."/>
            <person name="Dinis M."/>
            <person name="Alvarez R."/>
            <person name="Tran N.C."/>
            <person name="Knight R."/>
            <person name="Edlund A."/>
        </authorList>
    </citation>
    <scope>NUCLEOTIDE SEQUENCE</scope>
    <source>
        <strain evidence="1">JCVI_30_bin.13</strain>
    </source>
</reference>